<keyword evidence="7 9" id="KW-1133">Transmembrane helix</keyword>
<feature type="domain" description="ABC transmembrane type-1" evidence="11">
    <location>
        <begin position="89"/>
        <end position="296"/>
    </location>
</feature>
<dbReference type="EMBL" id="QXHD01000004">
    <property type="protein sequence ID" value="NEZ57108.1"/>
    <property type="molecule type" value="Genomic_DNA"/>
</dbReference>
<comment type="subcellular location">
    <subcellularLocation>
        <location evidence="1 9">Cell membrane</location>
        <topology evidence="1 9">Multi-pass membrane protein</topology>
    </subcellularLocation>
</comment>
<dbReference type="InterPro" id="IPR000515">
    <property type="entry name" value="MetI-like"/>
</dbReference>
<reference evidence="12 13" key="1">
    <citation type="journal article" date="2020" name="Microb. Ecol.">
        <title>Ecogenomics of the Marine Benthic Filamentous Cyanobacterium Adonisia.</title>
        <authorList>
            <person name="Walter J.M."/>
            <person name="Coutinho F.H."/>
            <person name="Leomil L."/>
            <person name="Hargreaves P.I."/>
            <person name="Campeao M.E."/>
            <person name="Vieira V.V."/>
            <person name="Silva B.S."/>
            <person name="Fistarol G.O."/>
            <person name="Salomon P.S."/>
            <person name="Sawabe T."/>
            <person name="Mino S."/>
            <person name="Hosokawa M."/>
            <person name="Miyashita H."/>
            <person name="Maruyama F."/>
            <person name="van Verk M.C."/>
            <person name="Dutilh B.E."/>
            <person name="Thompson C.C."/>
            <person name="Thompson F.L."/>
        </authorList>
    </citation>
    <scope>NUCLEOTIDE SEQUENCE [LARGE SCALE GENOMIC DNA]</scope>
    <source>
        <strain evidence="12 13">CCMR0081</strain>
    </source>
</reference>
<evidence type="ECO:0000256" key="7">
    <source>
        <dbReference type="ARBA" id="ARBA00022989"/>
    </source>
</evidence>
<accession>A0A6M0RLI1</accession>
<feature type="transmembrane region" description="Helical" evidence="9">
    <location>
        <begin position="277"/>
        <end position="301"/>
    </location>
</feature>
<keyword evidence="4 10" id="KW-1003">Cell membrane</keyword>
<comment type="similarity">
    <text evidence="2 10">Belongs to the binding-protein-dependent transport system permease family. CysTW subfamily.</text>
</comment>
<evidence type="ECO:0000256" key="4">
    <source>
        <dbReference type="ARBA" id="ARBA00022475"/>
    </source>
</evidence>
<feature type="transmembrane region" description="Helical" evidence="9">
    <location>
        <begin position="162"/>
        <end position="181"/>
    </location>
</feature>
<evidence type="ECO:0000256" key="3">
    <source>
        <dbReference type="ARBA" id="ARBA00022448"/>
    </source>
</evidence>
<dbReference type="CDD" id="cd06261">
    <property type="entry name" value="TM_PBP2"/>
    <property type="match status" value="1"/>
</dbReference>
<dbReference type="InterPro" id="IPR051124">
    <property type="entry name" value="Phosphate_Transport_Permease"/>
</dbReference>
<dbReference type="InterPro" id="IPR035906">
    <property type="entry name" value="MetI-like_sf"/>
</dbReference>
<dbReference type="SUPFAM" id="SSF161098">
    <property type="entry name" value="MetI-like"/>
    <property type="match status" value="1"/>
</dbReference>
<keyword evidence="5 10" id="KW-0592">Phosphate transport</keyword>
<feature type="transmembrane region" description="Helical" evidence="9">
    <location>
        <begin position="88"/>
        <end position="117"/>
    </location>
</feature>
<dbReference type="PANTHER" id="PTHR30425">
    <property type="entry name" value="PHOSPHATE TRANSPORT SYSTEM PERMEASE PROTEIN PST"/>
    <property type="match status" value="1"/>
</dbReference>
<dbReference type="GO" id="GO:0005315">
    <property type="term" value="F:phosphate transmembrane transporter activity"/>
    <property type="evidence" value="ECO:0007669"/>
    <property type="project" value="InterPro"/>
</dbReference>
<evidence type="ECO:0000256" key="10">
    <source>
        <dbReference type="RuleBase" id="RU363054"/>
    </source>
</evidence>
<keyword evidence="13" id="KW-1185">Reference proteome</keyword>
<evidence type="ECO:0000256" key="5">
    <source>
        <dbReference type="ARBA" id="ARBA00022592"/>
    </source>
</evidence>
<keyword evidence="3 9" id="KW-0813">Transport</keyword>
<dbReference type="Pfam" id="PF00528">
    <property type="entry name" value="BPD_transp_1"/>
    <property type="match status" value="1"/>
</dbReference>
<dbReference type="Proteomes" id="UP000481033">
    <property type="component" value="Unassembled WGS sequence"/>
</dbReference>
<evidence type="ECO:0000256" key="8">
    <source>
        <dbReference type="ARBA" id="ARBA00023136"/>
    </source>
</evidence>
<dbReference type="RefSeq" id="WP_250565777.1">
    <property type="nucleotide sequence ID" value="NZ_QXHD01000004.1"/>
</dbReference>
<evidence type="ECO:0000256" key="9">
    <source>
        <dbReference type="RuleBase" id="RU363032"/>
    </source>
</evidence>
<keyword evidence="6 9" id="KW-0812">Transmembrane</keyword>
<evidence type="ECO:0000256" key="6">
    <source>
        <dbReference type="ARBA" id="ARBA00022692"/>
    </source>
</evidence>
<sequence>MYPLISPSKGNLSHQVDSSASLRRAKRHDWLLLNGLRLLAGITAAIGVLITVFVLKESLPALQSIGILRFFGDEAWHPLEGQFNLVPILLGTVLIALGGIAIATPLGLLSALFCQFYAPKLLASIYQRLLELLAGIPSVVYGFWGLVVLVPKINQIHPPGQSLLAGILILSLMILPTVALLSKTSLGDVPGDYLKGAEALSLSRWTILSRIVLPTARSGLITAIVLATGRALGETMAVLMVCGNVVQIPNSVFAPVRSLAANIALEMAYATMDHRSVLFVSGLVLLGLVGLLVMITSALGAEEQGRRYGI</sequence>
<keyword evidence="8 9" id="KW-0472">Membrane</keyword>
<evidence type="ECO:0000313" key="12">
    <source>
        <dbReference type="EMBL" id="NEZ57108.1"/>
    </source>
</evidence>
<organism evidence="12 13">
    <name type="scientific">Adonisia turfae CCMR0081</name>
    <dbReference type="NCBI Taxonomy" id="2292702"/>
    <lineage>
        <taxon>Bacteria</taxon>
        <taxon>Bacillati</taxon>
        <taxon>Cyanobacteriota</taxon>
        <taxon>Adonisia</taxon>
        <taxon>Adonisia turfae</taxon>
    </lineage>
</organism>
<comment type="function">
    <text evidence="10">Part of the binding-protein-dependent transport system for phosphate; probably responsible for the translocation of the substrate across the membrane.</text>
</comment>
<dbReference type="NCBIfam" id="TIGR02138">
    <property type="entry name" value="phosphate_pstC"/>
    <property type="match status" value="1"/>
</dbReference>
<evidence type="ECO:0000256" key="2">
    <source>
        <dbReference type="ARBA" id="ARBA00007069"/>
    </source>
</evidence>
<evidence type="ECO:0000313" key="13">
    <source>
        <dbReference type="Proteomes" id="UP000481033"/>
    </source>
</evidence>
<evidence type="ECO:0000259" key="11">
    <source>
        <dbReference type="PROSITE" id="PS50928"/>
    </source>
</evidence>
<name>A0A6M0RLI1_9CYAN</name>
<feature type="transmembrane region" description="Helical" evidence="9">
    <location>
        <begin position="31"/>
        <end position="55"/>
    </location>
</feature>
<protein>
    <recommendedName>
        <fullName evidence="10">Phosphate transport system permease protein</fullName>
    </recommendedName>
</protein>
<dbReference type="InterPro" id="IPR011864">
    <property type="entry name" value="Phosphate_PstC"/>
</dbReference>
<comment type="caution">
    <text evidence="10">Lacks conserved residue(s) required for the propagation of feature annotation.</text>
</comment>
<dbReference type="GO" id="GO:0006817">
    <property type="term" value="P:phosphate ion transport"/>
    <property type="evidence" value="ECO:0007669"/>
    <property type="project" value="UniProtKB-KW"/>
</dbReference>
<dbReference type="PROSITE" id="PS50928">
    <property type="entry name" value="ABC_TM1"/>
    <property type="match status" value="1"/>
</dbReference>
<dbReference type="AlphaFoldDB" id="A0A6M0RLI1"/>
<feature type="transmembrane region" description="Helical" evidence="9">
    <location>
        <begin position="129"/>
        <end position="150"/>
    </location>
</feature>
<evidence type="ECO:0000256" key="1">
    <source>
        <dbReference type="ARBA" id="ARBA00004651"/>
    </source>
</evidence>
<gene>
    <name evidence="12" type="primary">pstC</name>
    <name evidence="12" type="ORF">DXZ20_15765</name>
</gene>
<comment type="caution">
    <text evidence="12">The sequence shown here is derived from an EMBL/GenBank/DDBJ whole genome shotgun (WGS) entry which is preliminary data.</text>
</comment>
<proteinExistence type="inferred from homology"/>
<dbReference type="PANTHER" id="PTHR30425:SF1">
    <property type="entry name" value="PHOSPHATE TRANSPORT SYSTEM PERMEASE PROTEIN PSTC"/>
    <property type="match status" value="1"/>
</dbReference>
<dbReference type="Gene3D" id="1.10.3720.10">
    <property type="entry name" value="MetI-like"/>
    <property type="match status" value="1"/>
</dbReference>
<dbReference type="GO" id="GO:0005886">
    <property type="term" value="C:plasma membrane"/>
    <property type="evidence" value="ECO:0007669"/>
    <property type="project" value="UniProtKB-SubCell"/>
</dbReference>